<feature type="transmembrane region" description="Helical" evidence="6">
    <location>
        <begin position="618"/>
        <end position="638"/>
    </location>
</feature>
<dbReference type="AlphaFoldDB" id="A0A9P8L2B7"/>
<comment type="subcellular location">
    <subcellularLocation>
        <location evidence="1">Membrane</location>
        <topology evidence="1">Multi-pass membrane protein</topology>
    </subcellularLocation>
</comment>
<sequence>MRSVGTGAGDTQAAGRQDPGVPTVANVVKRWKGLLWKGAAEKGEEENDGVGEKGHAKWSLGVLNDKRTVEVPGSVLLLSRSTRQRPLGLHLQPARTSASSLPSQFSSSSQVYSSAEDKKKTANGQIILDPQPDDSLNDPLNWPVWRRNTALLSLGWHCLVGGGMTPILAAGFKNVAKTYHVTIPQVALTTGLYMMGLGVGSVVSSPTAILYGKRPVYLIGTLAFLFSAVWCSESPTYISLVIARIVMGLSVSPCESLPSATIAEIFFLHERAYRIVAIIVAFNFVLLFLFVPETFWDRTPRPKKRTDRRTLPLFRLPQRSLTQVDGDVPQLKKRRKQETHVEWANQLEETSATEPIDTDAQKDLEGSQICNPDKTDGDAIRSDTYRDDSLNDIKEQGGSEVPSCTEATEKKLPFPTNADQSGATPSTLGVYTDERRKQPPLKFGQTLKPWNGRLRSDDWFHAAVRPLILFAYPAVLWSALVYSLSVGWLIVLSETVASVYQHNPYNFNPLATGLVYLSPFVGGILGTVVAGKVSDIIVRFMTKRNGGVYEPEFRLVMAIPVAVATSLGLVGFGWSADVGDKWIVPTIFFGVISFGCSLGSTTAITFCVDSYRQYAGEALVTLNFSKNVFHGLVFSLFFNHWLDAQGPKRVFLALGGIQLACLAMTIPLYIFGKRARMWTVRKNFMEKF</sequence>
<dbReference type="SUPFAM" id="SSF103473">
    <property type="entry name" value="MFS general substrate transporter"/>
    <property type="match status" value="1"/>
</dbReference>
<reference evidence="7" key="1">
    <citation type="submission" date="2021-03" db="EMBL/GenBank/DDBJ databases">
        <title>Comparative genomics and phylogenomic investigation of the class Geoglossomycetes provide insights into ecological specialization and systematics.</title>
        <authorList>
            <person name="Melie T."/>
            <person name="Pirro S."/>
            <person name="Miller A.N."/>
            <person name="Quandt A."/>
        </authorList>
    </citation>
    <scope>NUCLEOTIDE SEQUENCE</scope>
    <source>
        <strain evidence="7">GBOQ0MN5Z8</strain>
    </source>
</reference>
<feature type="transmembrane region" description="Helical" evidence="6">
    <location>
        <begin position="510"/>
        <end position="534"/>
    </location>
</feature>
<feature type="region of interest" description="Disordered" evidence="5">
    <location>
        <begin position="91"/>
        <end position="114"/>
    </location>
</feature>
<feature type="region of interest" description="Disordered" evidence="5">
    <location>
        <begin position="1"/>
        <end position="20"/>
    </location>
</feature>
<feature type="transmembrane region" description="Helical" evidence="6">
    <location>
        <begin position="192"/>
        <end position="211"/>
    </location>
</feature>
<dbReference type="InterPro" id="IPR036259">
    <property type="entry name" value="MFS_trans_sf"/>
</dbReference>
<evidence type="ECO:0000256" key="3">
    <source>
        <dbReference type="ARBA" id="ARBA00022989"/>
    </source>
</evidence>
<feature type="transmembrane region" description="Helical" evidence="6">
    <location>
        <begin position="275"/>
        <end position="296"/>
    </location>
</feature>
<protein>
    <submittedName>
        <fullName evidence="7">Uncharacterized protein</fullName>
    </submittedName>
</protein>
<feature type="compositionally biased region" description="Low complexity" evidence="5">
    <location>
        <begin position="97"/>
        <end position="114"/>
    </location>
</feature>
<feature type="transmembrane region" description="Helical" evidence="6">
    <location>
        <begin position="467"/>
        <end position="490"/>
    </location>
</feature>
<feature type="transmembrane region" description="Helical" evidence="6">
    <location>
        <begin position="555"/>
        <end position="576"/>
    </location>
</feature>
<dbReference type="OrthoDB" id="4500315at2759"/>
<comment type="caution">
    <text evidence="7">The sequence shown here is derived from an EMBL/GenBank/DDBJ whole genome shotgun (WGS) entry which is preliminary data.</text>
</comment>
<gene>
    <name evidence="7" type="ORF">FGG08_004592</name>
</gene>
<evidence type="ECO:0000313" key="7">
    <source>
        <dbReference type="EMBL" id="KAH0538816.1"/>
    </source>
</evidence>
<evidence type="ECO:0000256" key="6">
    <source>
        <dbReference type="SAM" id="Phobius"/>
    </source>
</evidence>
<dbReference type="Gene3D" id="1.20.1720.10">
    <property type="entry name" value="Multidrug resistance protein D"/>
    <property type="match status" value="1"/>
</dbReference>
<keyword evidence="2 6" id="KW-0812">Transmembrane</keyword>
<dbReference type="GO" id="GO:0022857">
    <property type="term" value="F:transmembrane transporter activity"/>
    <property type="evidence" value="ECO:0007669"/>
    <property type="project" value="InterPro"/>
</dbReference>
<name>A0A9P8L2B7_9PEZI</name>
<dbReference type="PANTHER" id="PTHR23502">
    <property type="entry name" value="MAJOR FACILITATOR SUPERFAMILY"/>
    <property type="match status" value="1"/>
</dbReference>
<dbReference type="Gene3D" id="1.20.1250.20">
    <property type="entry name" value="MFS general substrate transporter like domains"/>
    <property type="match status" value="1"/>
</dbReference>
<feature type="transmembrane region" description="Helical" evidence="6">
    <location>
        <begin position="150"/>
        <end position="172"/>
    </location>
</feature>
<dbReference type="InterPro" id="IPR011701">
    <property type="entry name" value="MFS"/>
</dbReference>
<dbReference type="Pfam" id="PF07690">
    <property type="entry name" value="MFS_1"/>
    <property type="match status" value="1"/>
</dbReference>
<keyword evidence="3 6" id="KW-1133">Transmembrane helix</keyword>
<evidence type="ECO:0000256" key="2">
    <source>
        <dbReference type="ARBA" id="ARBA00022692"/>
    </source>
</evidence>
<dbReference type="GO" id="GO:0005886">
    <property type="term" value="C:plasma membrane"/>
    <property type="evidence" value="ECO:0007669"/>
    <property type="project" value="TreeGrafter"/>
</dbReference>
<organism evidence="7 8">
    <name type="scientific">Glutinoglossum americanum</name>
    <dbReference type="NCBI Taxonomy" id="1670608"/>
    <lineage>
        <taxon>Eukaryota</taxon>
        <taxon>Fungi</taxon>
        <taxon>Dikarya</taxon>
        <taxon>Ascomycota</taxon>
        <taxon>Pezizomycotina</taxon>
        <taxon>Geoglossomycetes</taxon>
        <taxon>Geoglossales</taxon>
        <taxon>Geoglossaceae</taxon>
        <taxon>Glutinoglossum</taxon>
    </lineage>
</organism>
<proteinExistence type="predicted"/>
<dbReference type="Proteomes" id="UP000698800">
    <property type="component" value="Unassembled WGS sequence"/>
</dbReference>
<keyword evidence="8" id="KW-1185">Reference proteome</keyword>
<evidence type="ECO:0000256" key="4">
    <source>
        <dbReference type="ARBA" id="ARBA00023136"/>
    </source>
</evidence>
<dbReference type="FunFam" id="1.20.1250.20:FF:000396">
    <property type="entry name" value="MFS general substrate transporter"/>
    <property type="match status" value="1"/>
</dbReference>
<feature type="compositionally biased region" description="Basic and acidic residues" evidence="5">
    <location>
        <begin position="373"/>
        <end position="397"/>
    </location>
</feature>
<evidence type="ECO:0000313" key="8">
    <source>
        <dbReference type="Proteomes" id="UP000698800"/>
    </source>
</evidence>
<evidence type="ECO:0000256" key="1">
    <source>
        <dbReference type="ARBA" id="ARBA00004141"/>
    </source>
</evidence>
<accession>A0A9P8L2B7</accession>
<dbReference type="EMBL" id="JAGHQL010000095">
    <property type="protein sequence ID" value="KAH0538816.1"/>
    <property type="molecule type" value="Genomic_DNA"/>
</dbReference>
<feature type="region of interest" description="Disordered" evidence="5">
    <location>
        <begin position="326"/>
        <end position="404"/>
    </location>
</feature>
<dbReference type="PANTHER" id="PTHR23502:SF4">
    <property type="entry name" value="MAJOR FACILITATOR SUPERFAMILY (MFS) PROFILE DOMAIN-CONTAINING PROTEIN-RELATED"/>
    <property type="match status" value="1"/>
</dbReference>
<evidence type="ECO:0000256" key="5">
    <source>
        <dbReference type="SAM" id="MobiDB-lite"/>
    </source>
</evidence>
<feature type="transmembrane region" description="Helical" evidence="6">
    <location>
        <begin position="582"/>
        <end position="606"/>
    </location>
</feature>
<keyword evidence="4 6" id="KW-0472">Membrane</keyword>
<feature type="transmembrane region" description="Helical" evidence="6">
    <location>
        <begin position="223"/>
        <end position="247"/>
    </location>
</feature>
<feature type="transmembrane region" description="Helical" evidence="6">
    <location>
        <begin position="650"/>
        <end position="672"/>
    </location>
</feature>